<dbReference type="AlphaFoldDB" id="A0AAD3XH80"/>
<organism evidence="2 3">
    <name type="scientific">Nepenthes gracilis</name>
    <name type="common">Slender pitcher plant</name>
    <dbReference type="NCBI Taxonomy" id="150966"/>
    <lineage>
        <taxon>Eukaryota</taxon>
        <taxon>Viridiplantae</taxon>
        <taxon>Streptophyta</taxon>
        <taxon>Embryophyta</taxon>
        <taxon>Tracheophyta</taxon>
        <taxon>Spermatophyta</taxon>
        <taxon>Magnoliopsida</taxon>
        <taxon>eudicotyledons</taxon>
        <taxon>Gunneridae</taxon>
        <taxon>Pentapetalae</taxon>
        <taxon>Caryophyllales</taxon>
        <taxon>Nepenthaceae</taxon>
        <taxon>Nepenthes</taxon>
    </lineage>
</organism>
<feature type="region of interest" description="Disordered" evidence="1">
    <location>
        <begin position="60"/>
        <end position="91"/>
    </location>
</feature>
<protein>
    <submittedName>
        <fullName evidence="2">Uncharacterized protein</fullName>
    </submittedName>
</protein>
<keyword evidence="3" id="KW-1185">Reference proteome</keyword>
<accession>A0AAD3XH80</accession>
<dbReference type="Proteomes" id="UP001279734">
    <property type="component" value="Unassembled WGS sequence"/>
</dbReference>
<dbReference type="EMBL" id="BSYO01000005">
    <property type="protein sequence ID" value="GMH04216.1"/>
    <property type="molecule type" value="Genomic_DNA"/>
</dbReference>
<proteinExistence type="predicted"/>
<gene>
    <name evidence="2" type="ORF">Nepgr_006055</name>
</gene>
<feature type="compositionally biased region" description="Basic and acidic residues" evidence="1">
    <location>
        <begin position="61"/>
        <end position="82"/>
    </location>
</feature>
<sequence>MLVTRARDRGNDLFKSGRFIEACAELDPANSIIYCNSSLEYGWPTKPSSHTKMLPISSNSKEMHQQEHGRNASFDTNEKEELLNEIQKLRS</sequence>
<reference evidence="2" key="1">
    <citation type="submission" date="2023-05" db="EMBL/GenBank/DDBJ databases">
        <title>Nepenthes gracilis genome sequencing.</title>
        <authorList>
            <person name="Fukushima K."/>
        </authorList>
    </citation>
    <scope>NUCLEOTIDE SEQUENCE</scope>
    <source>
        <strain evidence="2">SING2019-196</strain>
    </source>
</reference>
<name>A0AAD3XH80_NEPGR</name>
<evidence type="ECO:0000313" key="2">
    <source>
        <dbReference type="EMBL" id="GMH04216.1"/>
    </source>
</evidence>
<comment type="caution">
    <text evidence="2">The sequence shown here is derived from an EMBL/GenBank/DDBJ whole genome shotgun (WGS) entry which is preliminary data.</text>
</comment>
<evidence type="ECO:0000256" key="1">
    <source>
        <dbReference type="SAM" id="MobiDB-lite"/>
    </source>
</evidence>
<evidence type="ECO:0000313" key="3">
    <source>
        <dbReference type="Proteomes" id="UP001279734"/>
    </source>
</evidence>